<evidence type="ECO:0000256" key="2">
    <source>
        <dbReference type="SAM" id="Coils"/>
    </source>
</evidence>
<dbReference type="GO" id="GO:0000149">
    <property type="term" value="F:SNARE binding"/>
    <property type="evidence" value="ECO:0007669"/>
    <property type="project" value="TreeGrafter"/>
</dbReference>
<dbReference type="Proteomes" id="UP000285301">
    <property type="component" value="Unassembled WGS sequence"/>
</dbReference>
<reference evidence="4 6" key="1">
    <citation type="journal article" date="2018" name="Gigascience">
        <title>Genomes of trombidid mites reveal novel predicted allergens and laterally-transferred genes associated with secondary metabolism.</title>
        <authorList>
            <person name="Dong X."/>
            <person name="Chaisiri K."/>
            <person name="Xia D."/>
            <person name="Armstrong S.D."/>
            <person name="Fang Y."/>
            <person name="Donnelly M.J."/>
            <person name="Kadowaki T."/>
            <person name="McGarry J.W."/>
            <person name="Darby A.C."/>
            <person name="Makepeace B.L."/>
        </authorList>
    </citation>
    <scope>NUCLEOTIDE SEQUENCE [LARGE SCALE GENOMIC DNA]</scope>
    <source>
        <strain evidence="4">UoL-WK</strain>
    </source>
</reference>
<sequence>MSTAAGHSLRAMAAKSDDTRRPSYSVNILYRIEMMRRVMRDMQTLVNRMRRRLQENISEREESDRMRCTVETLQIRVRLLREELAKTVKRLNYVKYERSSFENDLYERSVEMSSRFQQLKHERELLFERRRKFNEEREKLLKANAQLLLRQRELITEVVNIYRISPSSKQNDAYSICDVHLPNSEDFGGHDLTMISVALGYVCHCLLILSRFLDIPLRYSIIYYGSRSVVVDHVNQKIADSERIFPTFVKSSGKERVHFDYGVYLINRNIAQMRQNVGMNTTDLRKTLPNLYSLLQEKLILKNRDEIDSTVKINTWPNFDSSLQRELELMSKTQNLVTANPFLPSNIVSAMDKALSVSLDKGLNELGNVKQTSPQQPQQHRRTPSSDYPSTKLSPSAYNFSEPQLSRINSSNGHSSNNASQEWISKQQNYSESVSSDESTVTTENRYKEKVKFVIAPSPSNSLSSEHSKNNND</sequence>
<feature type="region of interest" description="Disordered" evidence="3">
    <location>
        <begin position="367"/>
        <end position="473"/>
    </location>
</feature>
<dbReference type="EMBL" id="NCKU01001730">
    <property type="protein sequence ID" value="RWS11388.1"/>
    <property type="molecule type" value="Genomic_DNA"/>
</dbReference>
<name>A0A3S3Q044_9ACAR</name>
<feature type="compositionally biased region" description="Polar residues" evidence="3">
    <location>
        <begin position="369"/>
        <end position="378"/>
    </location>
</feature>
<evidence type="ECO:0000313" key="5">
    <source>
        <dbReference type="EMBL" id="RWS11400.1"/>
    </source>
</evidence>
<dbReference type="GO" id="GO:0000323">
    <property type="term" value="C:lytic vacuole"/>
    <property type="evidence" value="ECO:0007669"/>
    <property type="project" value="TreeGrafter"/>
</dbReference>
<dbReference type="InterPro" id="IPR018791">
    <property type="entry name" value="UV_resistance/autophagy_Atg14"/>
</dbReference>
<dbReference type="Pfam" id="PF10186">
    <property type="entry name" value="ATG14"/>
    <property type="match status" value="1"/>
</dbReference>
<feature type="compositionally biased region" description="Polar residues" evidence="3">
    <location>
        <begin position="385"/>
        <end position="404"/>
    </location>
</feature>
<gene>
    <name evidence="4" type="ORF">B4U79_03065</name>
    <name evidence="5" type="ORF">B4U79_05027</name>
</gene>
<feature type="compositionally biased region" description="Polar residues" evidence="3">
    <location>
        <begin position="421"/>
        <end position="430"/>
    </location>
</feature>
<accession>A0A3S3Q044</accession>
<dbReference type="EMBL" id="NCKU01001723">
    <property type="protein sequence ID" value="RWS11400.1"/>
    <property type="molecule type" value="Genomic_DNA"/>
</dbReference>
<evidence type="ECO:0000256" key="3">
    <source>
        <dbReference type="SAM" id="MobiDB-lite"/>
    </source>
</evidence>
<dbReference type="PANTHER" id="PTHR15157:SF5">
    <property type="entry name" value="UV RADIATION RESISTANCE-ASSOCIATED GENE PROTEIN"/>
    <property type="match status" value="1"/>
</dbReference>
<dbReference type="PANTHER" id="PTHR15157">
    <property type="entry name" value="UV RADIATION RESISTANCE-ASSOCIATED GENE PROTEIN"/>
    <property type="match status" value="1"/>
</dbReference>
<feature type="coiled-coil region" evidence="2">
    <location>
        <begin position="116"/>
        <end position="150"/>
    </location>
</feature>
<dbReference type="GO" id="GO:0032991">
    <property type="term" value="C:protein-containing complex"/>
    <property type="evidence" value="ECO:0007669"/>
    <property type="project" value="UniProtKB-ARBA"/>
</dbReference>
<feature type="compositionally biased region" description="Low complexity" evidence="3">
    <location>
        <begin position="431"/>
        <end position="444"/>
    </location>
</feature>
<evidence type="ECO:0000313" key="4">
    <source>
        <dbReference type="EMBL" id="RWS11388.1"/>
    </source>
</evidence>
<dbReference type="STRING" id="1965070.A0A3S3Q044"/>
<organism evidence="4 6">
    <name type="scientific">Dinothrombium tinctorium</name>
    <dbReference type="NCBI Taxonomy" id="1965070"/>
    <lineage>
        <taxon>Eukaryota</taxon>
        <taxon>Metazoa</taxon>
        <taxon>Ecdysozoa</taxon>
        <taxon>Arthropoda</taxon>
        <taxon>Chelicerata</taxon>
        <taxon>Arachnida</taxon>
        <taxon>Acari</taxon>
        <taxon>Acariformes</taxon>
        <taxon>Trombidiformes</taxon>
        <taxon>Prostigmata</taxon>
        <taxon>Anystina</taxon>
        <taxon>Parasitengona</taxon>
        <taxon>Trombidioidea</taxon>
        <taxon>Trombidiidae</taxon>
        <taxon>Dinothrombium</taxon>
    </lineage>
</organism>
<dbReference type="OrthoDB" id="72772at2759"/>
<evidence type="ECO:0000313" key="6">
    <source>
        <dbReference type="Proteomes" id="UP000285301"/>
    </source>
</evidence>
<dbReference type="GO" id="GO:0005768">
    <property type="term" value="C:endosome"/>
    <property type="evidence" value="ECO:0007669"/>
    <property type="project" value="TreeGrafter"/>
</dbReference>
<dbReference type="AlphaFoldDB" id="A0A3S3Q044"/>
<dbReference type="GO" id="GO:0035493">
    <property type="term" value="P:SNARE complex assembly"/>
    <property type="evidence" value="ECO:0007669"/>
    <property type="project" value="TreeGrafter"/>
</dbReference>
<proteinExistence type="predicted"/>
<protein>
    <submittedName>
        <fullName evidence="4">UV radiation resistance associated protein-like protein</fullName>
    </submittedName>
</protein>
<keyword evidence="1 2" id="KW-0175">Coiled coil</keyword>
<reference evidence="4" key="2">
    <citation type="submission" date="2018-11" db="EMBL/GenBank/DDBJ databases">
        <title>Trombidioid mite genomics.</title>
        <authorList>
            <person name="Dong X."/>
        </authorList>
    </citation>
    <scope>NUCLEOTIDE SEQUENCE</scope>
    <source>
        <strain evidence="4">UoL-WK</strain>
    </source>
</reference>
<comment type="caution">
    <text evidence="4">The sequence shown here is derived from an EMBL/GenBank/DDBJ whole genome shotgun (WGS) entry which is preliminary data.</text>
</comment>
<feature type="compositionally biased region" description="Low complexity" evidence="3">
    <location>
        <begin position="406"/>
        <end position="420"/>
    </location>
</feature>
<evidence type="ECO:0000256" key="1">
    <source>
        <dbReference type="ARBA" id="ARBA00023054"/>
    </source>
</evidence>
<keyword evidence="6" id="KW-1185">Reference proteome</keyword>